<sequence>MTSGGLTPEQTRRVMAIAMDLAREGSTGTLVEFVEHGLPVDARDEAGNTLLMLAAYHGHADTVRALIALGADPDLRNARDQSPIAGALFKGADDVVGVLRQAGADLDSGTPTARAAAALFGRAHLLAD</sequence>
<dbReference type="PROSITE" id="PS50088">
    <property type="entry name" value="ANK_REPEAT"/>
    <property type="match status" value="1"/>
</dbReference>
<keyword evidence="5" id="KW-1185">Reference proteome</keyword>
<feature type="repeat" description="ANK" evidence="3">
    <location>
        <begin position="46"/>
        <end position="78"/>
    </location>
</feature>
<evidence type="ECO:0000256" key="1">
    <source>
        <dbReference type="ARBA" id="ARBA00022737"/>
    </source>
</evidence>
<dbReference type="GeneID" id="96280306"/>
<dbReference type="SUPFAM" id="SSF48403">
    <property type="entry name" value="Ankyrin repeat"/>
    <property type="match status" value="1"/>
</dbReference>
<dbReference type="EMBL" id="JBIRWM010000032">
    <property type="protein sequence ID" value="MFI2162165.1"/>
    <property type="molecule type" value="Genomic_DNA"/>
</dbReference>
<dbReference type="PANTHER" id="PTHR24171">
    <property type="entry name" value="ANKYRIN REPEAT DOMAIN-CONTAINING PROTEIN 39-RELATED"/>
    <property type="match status" value="1"/>
</dbReference>
<keyword evidence="2 3" id="KW-0040">ANK repeat</keyword>
<dbReference type="PROSITE" id="PS50297">
    <property type="entry name" value="ANK_REP_REGION"/>
    <property type="match status" value="1"/>
</dbReference>
<name>A0ABW7VLE9_STROI</name>
<organism evidence="4 5">
    <name type="scientific">Streptomyces olivaceoviridis</name>
    <name type="common">Streptomyces corchorusii</name>
    <dbReference type="NCBI Taxonomy" id="1921"/>
    <lineage>
        <taxon>Bacteria</taxon>
        <taxon>Bacillati</taxon>
        <taxon>Actinomycetota</taxon>
        <taxon>Actinomycetes</taxon>
        <taxon>Kitasatosporales</taxon>
        <taxon>Streptomycetaceae</taxon>
        <taxon>Streptomyces</taxon>
    </lineage>
</organism>
<evidence type="ECO:0000313" key="5">
    <source>
        <dbReference type="Proteomes" id="UP001611397"/>
    </source>
</evidence>
<proteinExistence type="predicted"/>
<evidence type="ECO:0000256" key="2">
    <source>
        <dbReference type="ARBA" id="ARBA00023043"/>
    </source>
</evidence>
<gene>
    <name evidence="4" type="ORF">ACH49L_42130</name>
</gene>
<accession>A0ABW7VLE9</accession>
<evidence type="ECO:0000256" key="3">
    <source>
        <dbReference type="PROSITE-ProRule" id="PRU00023"/>
    </source>
</evidence>
<keyword evidence="1" id="KW-0677">Repeat</keyword>
<dbReference type="PANTHER" id="PTHR24171:SF10">
    <property type="entry name" value="ANKYRIN REPEAT DOMAIN-CONTAINING PROTEIN 29-LIKE"/>
    <property type="match status" value="1"/>
</dbReference>
<dbReference type="InterPro" id="IPR036770">
    <property type="entry name" value="Ankyrin_rpt-contain_sf"/>
</dbReference>
<dbReference type="Gene3D" id="1.25.40.20">
    <property type="entry name" value="Ankyrin repeat-containing domain"/>
    <property type="match status" value="1"/>
</dbReference>
<comment type="caution">
    <text evidence="4">The sequence shown here is derived from an EMBL/GenBank/DDBJ whole genome shotgun (WGS) entry which is preliminary data.</text>
</comment>
<reference evidence="4 5" key="1">
    <citation type="submission" date="2024-10" db="EMBL/GenBank/DDBJ databases">
        <title>The Natural Products Discovery Center: Release of the First 8490 Sequenced Strains for Exploring Actinobacteria Biosynthetic Diversity.</title>
        <authorList>
            <person name="Kalkreuter E."/>
            <person name="Kautsar S.A."/>
            <person name="Yang D."/>
            <person name="Bader C.D."/>
            <person name="Teijaro C.N."/>
            <person name="Fluegel L."/>
            <person name="Davis C.M."/>
            <person name="Simpson J.R."/>
            <person name="Lauterbach L."/>
            <person name="Steele A.D."/>
            <person name="Gui C."/>
            <person name="Meng S."/>
            <person name="Li G."/>
            <person name="Viehrig K."/>
            <person name="Ye F."/>
            <person name="Su P."/>
            <person name="Kiefer A.F."/>
            <person name="Nichols A."/>
            <person name="Cepeda A.J."/>
            <person name="Yan W."/>
            <person name="Fan B."/>
            <person name="Jiang Y."/>
            <person name="Adhikari A."/>
            <person name="Zheng C.-J."/>
            <person name="Schuster L."/>
            <person name="Cowan T.M."/>
            <person name="Smanski M.J."/>
            <person name="Chevrette M.G."/>
            <person name="De Carvalho L.P.S."/>
            <person name="Shen B."/>
        </authorList>
    </citation>
    <scope>NUCLEOTIDE SEQUENCE [LARGE SCALE GENOMIC DNA]</scope>
    <source>
        <strain evidence="4 5">NPDC020295</strain>
    </source>
</reference>
<protein>
    <submittedName>
        <fullName evidence="4">Ankyrin repeat domain-containing protein</fullName>
    </submittedName>
</protein>
<evidence type="ECO:0000313" key="4">
    <source>
        <dbReference type="EMBL" id="MFI2162165.1"/>
    </source>
</evidence>
<dbReference type="Proteomes" id="UP001611397">
    <property type="component" value="Unassembled WGS sequence"/>
</dbReference>
<dbReference type="Pfam" id="PF12796">
    <property type="entry name" value="Ank_2"/>
    <property type="match status" value="1"/>
</dbReference>
<dbReference type="InterPro" id="IPR002110">
    <property type="entry name" value="Ankyrin_rpt"/>
</dbReference>
<dbReference type="RefSeq" id="WP_041664781.1">
    <property type="nucleotide sequence ID" value="NZ_BMUI01000059.1"/>
</dbReference>
<dbReference type="SMART" id="SM00248">
    <property type="entry name" value="ANK"/>
    <property type="match status" value="2"/>
</dbReference>